<dbReference type="SUPFAM" id="SSF55729">
    <property type="entry name" value="Acyl-CoA N-acyltransferases (Nat)"/>
    <property type="match status" value="1"/>
</dbReference>
<gene>
    <name evidence="6" type="ORF">H9807_00445</name>
</gene>
<comment type="pathway">
    <text evidence="1">Lipid metabolism.</text>
</comment>
<accession>A0A9D2GV64</accession>
<protein>
    <submittedName>
        <fullName evidence="6">GNAT family N-acetyltransferase</fullName>
    </submittedName>
</protein>
<comment type="caution">
    <text evidence="6">The sequence shown here is derived from an EMBL/GenBank/DDBJ whole genome shotgun (WGS) entry which is preliminary data.</text>
</comment>
<keyword evidence="3" id="KW-0808">Transferase</keyword>
<evidence type="ECO:0000256" key="5">
    <source>
        <dbReference type="ARBA" id="ARBA00023315"/>
    </source>
</evidence>
<reference evidence="6" key="1">
    <citation type="journal article" date="2021" name="PeerJ">
        <title>Extensive microbial diversity within the chicken gut microbiome revealed by metagenomics and culture.</title>
        <authorList>
            <person name="Gilroy R."/>
            <person name="Ravi A."/>
            <person name="Getino M."/>
            <person name="Pursley I."/>
            <person name="Horton D.L."/>
            <person name="Alikhan N.F."/>
            <person name="Baker D."/>
            <person name="Gharbi K."/>
            <person name="Hall N."/>
            <person name="Watson M."/>
            <person name="Adriaenssens E.M."/>
            <person name="Foster-Nyarko E."/>
            <person name="Jarju S."/>
            <person name="Secka A."/>
            <person name="Antonio M."/>
            <person name="Oren A."/>
            <person name="Chaudhuri R.R."/>
            <person name="La Ragione R."/>
            <person name="Hildebrand F."/>
            <person name="Pallen M.J."/>
        </authorList>
    </citation>
    <scope>NUCLEOTIDE SEQUENCE</scope>
    <source>
        <strain evidence="6">CHK118-2852</strain>
    </source>
</reference>
<keyword evidence="5" id="KW-0012">Acyltransferase</keyword>
<sequence>MEEVIAPVDKELLKAELTEDKRLRMTNRSNNHIYIVTAHNAPNTMREIGRLREIAFRAAGGGTGMSMDIDEYDTMENPYKQLIVWNPEAEEILGGYRYILGTDVRFDEQGAPILATSHMFHFSEKFLKDYLPTTIELGRSFVTLEYQSTRTDSKGLFALDNLWDGLGALTVVMPNVKYFFGKVTMYPSYHRLGRDMILYFLHKHFGDKEGLVYPMEPLKLEADEKDLAALFCKDSFKEDYKILNTEIRKFGYNIPPLVNAYMSLSPTMRMFGTAINYEFGDVEETGILIAVDEILAEKRIRHIQSFVENEQDVNRFVFNKKS</sequence>
<organism evidence="6 7">
    <name type="scientific">Candidatus Bacteroides merdavium</name>
    <dbReference type="NCBI Taxonomy" id="2838472"/>
    <lineage>
        <taxon>Bacteria</taxon>
        <taxon>Pseudomonadati</taxon>
        <taxon>Bacteroidota</taxon>
        <taxon>Bacteroidia</taxon>
        <taxon>Bacteroidales</taxon>
        <taxon>Bacteroidaceae</taxon>
        <taxon>Bacteroides</taxon>
    </lineage>
</organism>
<reference evidence="6" key="2">
    <citation type="submission" date="2021-04" db="EMBL/GenBank/DDBJ databases">
        <authorList>
            <person name="Gilroy R."/>
        </authorList>
    </citation>
    <scope>NUCLEOTIDE SEQUENCE</scope>
    <source>
        <strain evidence="6">CHK118-2852</strain>
    </source>
</reference>
<dbReference type="PANTHER" id="PTHR37323">
    <property type="entry name" value="GCN5-RELATED N-ACETYLTRANSFERASE"/>
    <property type="match status" value="1"/>
</dbReference>
<dbReference type="EMBL" id="DXAV01000006">
    <property type="protein sequence ID" value="HIZ90582.1"/>
    <property type="molecule type" value="Genomic_DNA"/>
</dbReference>
<evidence type="ECO:0000256" key="2">
    <source>
        <dbReference type="ARBA" id="ARBA00022516"/>
    </source>
</evidence>
<dbReference type="InterPro" id="IPR052351">
    <property type="entry name" value="Ornithine_N-alpha-AT"/>
</dbReference>
<keyword evidence="4" id="KW-0443">Lipid metabolism</keyword>
<evidence type="ECO:0000313" key="6">
    <source>
        <dbReference type="EMBL" id="HIZ90582.1"/>
    </source>
</evidence>
<dbReference type="AlphaFoldDB" id="A0A9D2GV64"/>
<name>A0A9D2GV64_9BACE</name>
<evidence type="ECO:0000256" key="3">
    <source>
        <dbReference type="ARBA" id="ARBA00022679"/>
    </source>
</evidence>
<dbReference type="GO" id="GO:0006629">
    <property type="term" value="P:lipid metabolic process"/>
    <property type="evidence" value="ECO:0007669"/>
    <property type="project" value="UniProtKB-KW"/>
</dbReference>
<evidence type="ECO:0000256" key="4">
    <source>
        <dbReference type="ARBA" id="ARBA00023098"/>
    </source>
</evidence>
<evidence type="ECO:0000256" key="1">
    <source>
        <dbReference type="ARBA" id="ARBA00005189"/>
    </source>
</evidence>
<dbReference type="Proteomes" id="UP000824108">
    <property type="component" value="Unassembled WGS sequence"/>
</dbReference>
<proteinExistence type="predicted"/>
<dbReference type="Pfam" id="PF13444">
    <property type="entry name" value="Acetyltransf_5"/>
    <property type="match status" value="1"/>
</dbReference>
<keyword evidence="2" id="KW-0444">Lipid biosynthesis</keyword>
<dbReference type="GO" id="GO:0016746">
    <property type="term" value="F:acyltransferase activity"/>
    <property type="evidence" value="ECO:0007669"/>
    <property type="project" value="UniProtKB-KW"/>
</dbReference>
<dbReference type="InterPro" id="IPR016181">
    <property type="entry name" value="Acyl_CoA_acyltransferase"/>
</dbReference>
<evidence type="ECO:0000313" key="7">
    <source>
        <dbReference type="Proteomes" id="UP000824108"/>
    </source>
</evidence>
<dbReference type="PANTHER" id="PTHR37323:SF1">
    <property type="entry name" value="L-ORNITHINE N(ALPHA)-ACYLTRANSFERASE"/>
    <property type="match status" value="1"/>
</dbReference>